<dbReference type="PANTHER" id="PTHR24099">
    <property type="entry name" value="E3 UBIQUITIN-PROTEIN LIGASE TRIM36-RELATED"/>
    <property type="match status" value="1"/>
</dbReference>
<reference evidence="3" key="2">
    <citation type="journal article" date="2007" name="Science">
        <title>Genome sequence of Aedes aegypti, a major arbovirus vector.</title>
        <authorList>
            <person name="Nene V."/>
            <person name="Wortman J.R."/>
            <person name="Lawson D."/>
            <person name="Haas B."/>
            <person name="Kodira C."/>
            <person name="Tu Z.J."/>
            <person name="Loftus B."/>
            <person name="Xi Z."/>
            <person name="Megy K."/>
            <person name="Grabherr M."/>
            <person name="Ren Q."/>
            <person name="Zdobnov E.M."/>
            <person name="Lobo N.F."/>
            <person name="Campbell K.S."/>
            <person name="Brown S.E."/>
            <person name="Bonaldo M.F."/>
            <person name="Zhu J."/>
            <person name="Sinkins S.P."/>
            <person name="Hogenkamp D.G."/>
            <person name="Amedeo P."/>
            <person name="Arensburger P."/>
            <person name="Atkinson P.W."/>
            <person name="Bidwell S."/>
            <person name="Biedler J."/>
            <person name="Birney E."/>
            <person name="Bruggner R.V."/>
            <person name="Costas J."/>
            <person name="Coy M.R."/>
            <person name="Crabtree J."/>
            <person name="Crawford M."/>
            <person name="Debruyn B."/>
            <person name="Decaprio D."/>
            <person name="Eiglmeier K."/>
            <person name="Eisenstadt E."/>
            <person name="El-Dorry H."/>
            <person name="Gelbart W.M."/>
            <person name="Gomes S.L."/>
            <person name="Hammond M."/>
            <person name="Hannick L.I."/>
            <person name="Hogan J.R."/>
            <person name="Holmes M.H."/>
            <person name="Jaffe D."/>
            <person name="Johnston J.S."/>
            <person name="Kennedy R.C."/>
            <person name="Koo H."/>
            <person name="Kravitz S."/>
            <person name="Kriventseva E.V."/>
            <person name="Kulp D."/>
            <person name="Labutti K."/>
            <person name="Lee E."/>
            <person name="Li S."/>
            <person name="Lovin D.D."/>
            <person name="Mao C."/>
            <person name="Mauceli E."/>
            <person name="Menck C.F."/>
            <person name="Miller J.R."/>
            <person name="Montgomery P."/>
            <person name="Mori A."/>
            <person name="Nascimento A.L."/>
            <person name="Naveira H.F."/>
            <person name="Nusbaum C."/>
            <person name="O'leary S."/>
            <person name="Orvis J."/>
            <person name="Pertea M."/>
            <person name="Quesneville H."/>
            <person name="Reidenbach K.R."/>
            <person name="Rogers Y.H."/>
            <person name="Roth C.W."/>
            <person name="Schneider J.R."/>
            <person name="Schatz M."/>
            <person name="Shumway M."/>
            <person name="Stanke M."/>
            <person name="Stinson E.O."/>
            <person name="Tubio J.M."/>
            <person name="Vanzee J.P."/>
            <person name="Verjovski-Almeida S."/>
            <person name="Werner D."/>
            <person name="White O."/>
            <person name="Wyder S."/>
            <person name="Zeng Q."/>
            <person name="Zhao Q."/>
            <person name="Zhao Y."/>
            <person name="Hill C.A."/>
            <person name="Raikhel A.S."/>
            <person name="Soares M.B."/>
            <person name="Knudson D.L."/>
            <person name="Lee N.H."/>
            <person name="Galagan J."/>
            <person name="Salzberg S.L."/>
            <person name="Paulsen I.T."/>
            <person name="Dimopoulos G."/>
            <person name="Collins F.H."/>
            <person name="Birren B."/>
            <person name="Fraser-Liggett C.M."/>
            <person name="Severson D.W."/>
        </authorList>
    </citation>
    <scope>NUCLEOTIDE SEQUENCE [LARGE SCALE GENOMIC DNA]</scope>
    <source>
        <strain evidence="3">Liverpool</strain>
    </source>
</reference>
<protein>
    <submittedName>
        <fullName evidence="3">AAEL003571-PA</fullName>
    </submittedName>
</protein>
<dbReference type="CDD" id="cd00063">
    <property type="entry name" value="FN3"/>
    <property type="match status" value="3"/>
</dbReference>
<name>Q17F47_AEDAE</name>
<keyword evidence="1" id="KW-0472">Membrane</keyword>
<feature type="domain" description="Fibronectin type-III" evidence="2">
    <location>
        <begin position="1"/>
        <end position="38"/>
    </location>
</feature>
<dbReference type="Gene3D" id="2.60.40.10">
    <property type="entry name" value="Immunoglobulins"/>
    <property type="match status" value="3"/>
</dbReference>
<keyword evidence="1" id="KW-1133">Transmembrane helix</keyword>
<organism evidence="3 4">
    <name type="scientific">Aedes aegypti</name>
    <name type="common">Yellowfever mosquito</name>
    <name type="synonym">Culex aegypti</name>
    <dbReference type="NCBI Taxonomy" id="7159"/>
    <lineage>
        <taxon>Eukaryota</taxon>
        <taxon>Metazoa</taxon>
        <taxon>Ecdysozoa</taxon>
        <taxon>Arthropoda</taxon>
        <taxon>Hexapoda</taxon>
        <taxon>Insecta</taxon>
        <taxon>Pterygota</taxon>
        <taxon>Neoptera</taxon>
        <taxon>Endopterygota</taxon>
        <taxon>Diptera</taxon>
        <taxon>Nematocera</taxon>
        <taxon>Culicoidea</taxon>
        <taxon>Culicidae</taxon>
        <taxon>Culicinae</taxon>
        <taxon>Aedini</taxon>
        <taxon>Aedes</taxon>
        <taxon>Stegomyia</taxon>
    </lineage>
</organism>
<dbReference type="STRING" id="7159.Q17F47"/>
<feature type="transmembrane region" description="Helical" evidence="1">
    <location>
        <begin position="358"/>
        <end position="376"/>
    </location>
</feature>
<evidence type="ECO:0000313" key="4">
    <source>
        <dbReference type="Proteomes" id="UP000682892"/>
    </source>
</evidence>
<gene>
    <name evidence="3" type="ORF">AaeL_AAEL003571</name>
</gene>
<dbReference type="Proteomes" id="UP000682892">
    <property type="component" value="Unassembled WGS sequence"/>
</dbReference>
<evidence type="ECO:0000259" key="2">
    <source>
        <dbReference type="PROSITE" id="PS50853"/>
    </source>
</evidence>
<dbReference type="AlphaFoldDB" id="Q17F47"/>
<dbReference type="InterPro" id="IPR036116">
    <property type="entry name" value="FN3_sf"/>
</dbReference>
<dbReference type="InterPro" id="IPR003961">
    <property type="entry name" value="FN3_dom"/>
</dbReference>
<dbReference type="InterPro" id="IPR050617">
    <property type="entry name" value="E3_ligase_FN3/SPRY"/>
</dbReference>
<evidence type="ECO:0000256" key="1">
    <source>
        <dbReference type="SAM" id="Phobius"/>
    </source>
</evidence>
<sequence>MLIEELHPESSYKLRIQAVNEIGNGSFSPFIKFTTAPLPPKPPKLECIQFGFAHLKLRWGEGKNLADLARYYVEVENNRTGEYQNVYTGTRSTCKVMKLHELTAYTFRIAVETKHAGMGDYSEDFVFATLAATPNTIKAPRVYIEPLGGSMNSSPQHPSSSTALNGSVSNLTAVQGSTHLTTGSSAPGMALLTIEWQTSRNNPFSDPIEYLLHMAKAKDQEFSEVYCGPGTRHTIQNLTFGQGYLFKVCPVRIRSNGEEIHGQFSPVLHHQLTPHRISISRHSGHDEVDGSGTKYYAGNVVNRRGELILNSSDCHHHSGSAGYASSNVNAKQSLLHLPKGGNLVQTISELLETDSSKAVVGVLVFIVLSVIVAAFLK</sequence>
<reference evidence="3" key="1">
    <citation type="submission" date="2005-10" db="EMBL/GenBank/DDBJ databases">
        <authorList>
            <person name="Loftus B.J."/>
            <person name="Nene V.M."/>
            <person name="Hannick L.I."/>
            <person name="Bidwell S."/>
            <person name="Haas B."/>
            <person name="Amedeo P."/>
            <person name="Orvis J."/>
            <person name="Wortman J.R."/>
            <person name="White O.R."/>
            <person name="Salzberg S."/>
            <person name="Shumway M."/>
            <person name="Koo H."/>
            <person name="Zhao Y."/>
            <person name="Holmes M."/>
            <person name="Miller J."/>
            <person name="Schatz M."/>
            <person name="Pop M."/>
            <person name="Pai G."/>
            <person name="Utterback T."/>
            <person name="Rogers Y.-H."/>
            <person name="Kravitz S."/>
            <person name="Fraser C.M."/>
        </authorList>
    </citation>
    <scope>NUCLEOTIDE SEQUENCE</scope>
    <source>
        <strain evidence="3">Liverpool</strain>
    </source>
</reference>
<dbReference type="PROSITE" id="PS50853">
    <property type="entry name" value="FN3"/>
    <property type="match status" value="2"/>
</dbReference>
<dbReference type="eggNOG" id="ENOG502QRT8">
    <property type="taxonomic scope" value="Eukaryota"/>
</dbReference>
<reference evidence="3" key="3">
    <citation type="submission" date="2012-09" db="EMBL/GenBank/DDBJ databases">
        <authorList>
            <consortium name="VectorBase"/>
        </authorList>
    </citation>
    <scope>NUCLEOTIDE SEQUENCE</scope>
    <source>
        <strain evidence="3">Liverpool</strain>
    </source>
</reference>
<dbReference type="PaxDb" id="7159-AAEL003571-PA"/>
<dbReference type="InterPro" id="IPR013783">
    <property type="entry name" value="Ig-like_fold"/>
</dbReference>
<dbReference type="PhylomeDB" id="Q17F47"/>
<feature type="domain" description="Fibronectin type-III" evidence="2">
    <location>
        <begin position="39"/>
        <end position="132"/>
    </location>
</feature>
<proteinExistence type="predicted"/>
<dbReference type="SUPFAM" id="SSF49265">
    <property type="entry name" value="Fibronectin type III"/>
    <property type="match status" value="2"/>
</dbReference>
<keyword evidence="1" id="KW-0812">Transmembrane</keyword>
<accession>Q17F47</accession>
<dbReference type="SMART" id="SM00060">
    <property type="entry name" value="FN3"/>
    <property type="match status" value="2"/>
</dbReference>
<dbReference type="PANTHER" id="PTHR24099:SF11">
    <property type="entry name" value="FIBRONECTIN TYPE III DOMAIN-CONTAINING 3BA-RELATED"/>
    <property type="match status" value="1"/>
</dbReference>
<dbReference type="VEuPathDB" id="VectorBase:AAEL006012"/>
<dbReference type="EMBL" id="CH477276">
    <property type="protein sequence ID" value="EAT45136.1"/>
    <property type="molecule type" value="Genomic_DNA"/>
</dbReference>
<dbReference type="HOGENOM" id="CLU_734075_0_0_1"/>
<evidence type="ECO:0000313" key="3">
    <source>
        <dbReference type="EMBL" id="EAT45136.1"/>
    </source>
</evidence>